<dbReference type="RefSeq" id="WP_206681092.1">
    <property type="nucleotide sequence ID" value="NZ_JBHSXS010000001.1"/>
</dbReference>
<dbReference type="PROSITE" id="PS51257">
    <property type="entry name" value="PROKAR_LIPOPROTEIN"/>
    <property type="match status" value="1"/>
</dbReference>
<keyword evidence="5" id="KW-1185">Reference proteome</keyword>
<gene>
    <name evidence="4" type="ORF">ACFQKB_00065</name>
</gene>
<keyword evidence="2" id="KW-0732">Signal</keyword>
<dbReference type="Gene3D" id="1.20.1260.10">
    <property type="match status" value="1"/>
</dbReference>
<organism evidence="4 5">
    <name type="scientific">Actinomadura yumaensis</name>
    <dbReference type="NCBI Taxonomy" id="111807"/>
    <lineage>
        <taxon>Bacteria</taxon>
        <taxon>Bacillati</taxon>
        <taxon>Actinomycetota</taxon>
        <taxon>Actinomycetes</taxon>
        <taxon>Streptosporangiales</taxon>
        <taxon>Thermomonosporaceae</taxon>
        <taxon>Actinomadura</taxon>
    </lineage>
</organism>
<feature type="chain" id="PRO_5045810932" evidence="2">
    <location>
        <begin position="21"/>
        <end position="228"/>
    </location>
</feature>
<dbReference type="InterPro" id="IPR005183">
    <property type="entry name" value="DUF305_CopM-like"/>
</dbReference>
<accession>A0ABW2CCE5</accession>
<name>A0ABW2CCE5_9ACTN</name>
<dbReference type="PANTHER" id="PTHR36933:SF1">
    <property type="entry name" value="SLL0788 PROTEIN"/>
    <property type="match status" value="1"/>
</dbReference>
<sequence length="228" mass="23277">MKTKLMAITAAVLIGAAACGGGDGDGAASGGEHGTGHPTGSPASPGAAQGAHNAQDVAFARMMIPHHRQAVRMSKVVLAGSGDARVRTLAGQIEKAQAPEIRTMTGWLKRWGAEAPPENGGDMPGMNHGGGDMPGMDHGSGPSQGTGSGGDMPGMMSGKEMAAFGELKGAELDRGFLTMMIAHHEGAVTMARQEQAKGAYGPAKSLADAIVRTQQAEIAQMRTLLKKR</sequence>
<feature type="region of interest" description="Disordered" evidence="1">
    <location>
        <begin position="125"/>
        <end position="152"/>
    </location>
</feature>
<reference evidence="5" key="1">
    <citation type="journal article" date="2019" name="Int. J. Syst. Evol. Microbiol.">
        <title>The Global Catalogue of Microorganisms (GCM) 10K type strain sequencing project: providing services to taxonomists for standard genome sequencing and annotation.</title>
        <authorList>
            <consortium name="The Broad Institute Genomics Platform"/>
            <consortium name="The Broad Institute Genome Sequencing Center for Infectious Disease"/>
            <person name="Wu L."/>
            <person name="Ma J."/>
        </authorList>
    </citation>
    <scope>NUCLEOTIDE SEQUENCE [LARGE SCALE GENOMIC DNA]</scope>
    <source>
        <strain evidence="5">JCM 3369</strain>
    </source>
</reference>
<dbReference type="InterPro" id="IPR012347">
    <property type="entry name" value="Ferritin-like"/>
</dbReference>
<feature type="domain" description="DUF305" evidence="3">
    <location>
        <begin position="56"/>
        <end position="225"/>
    </location>
</feature>
<evidence type="ECO:0000256" key="2">
    <source>
        <dbReference type="SAM" id="SignalP"/>
    </source>
</evidence>
<feature type="signal peptide" evidence="2">
    <location>
        <begin position="1"/>
        <end position="20"/>
    </location>
</feature>
<feature type="compositionally biased region" description="Low complexity" evidence="1">
    <location>
        <begin position="36"/>
        <end position="52"/>
    </location>
</feature>
<evidence type="ECO:0000313" key="5">
    <source>
        <dbReference type="Proteomes" id="UP001596380"/>
    </source>
</evidence>
<dbReference type="Proteomes" id="UP001596380">
    <property type="component" value="Unassembled WGS sequence"/>
</dbReference>
<evidence type="ECO:0000256" key="1">
    <source>
        <dbReference type="SAM" id="MobiDB-lite"/>
    </source>
</evidence>
<feature type="region of interest" description="Disordered" evidence="1">
    <location>
        <begin position="28"/>
        <end position="52"/>
    </location>
</feature>
<comment type="caution">
    <text evidence="4">The sequence shown here is derived from an EMBL/GenBank/DDBJ whole genome shotgun (WGS) entry which is preliminary data.</text>
</comment>
<dbReference type="Pfam" id="PF03713">
    <property type="entry name" value="DUF305"/>
    <property type="match status" value="1"/>
</dbReference>
<protein>
    <submittedName>
        <fullName evidence="4">DUF305 domain-containing protein</fullName>
    </submittedName>
</protein>
<dbReference type="EMBL" id="JBHSXS010000001">
    <property type="protein sequence ID" value="MFC6878150.1"/>
    <property type="molecule type" value="Genomic_DNA"/>
</dbReference>
<dbReference type="PANTHER" id="PTHR36933">
    <property type="entry name" value="SLL0788 PROTEIN"/>
    <property type="match status" value="1"/>
</dbReference>
<evidence type="ECO:0000313" key="4">
    <source>
        <dbReference type="EMBL" id="MFC6878150.1"/>
    </source>
</evidence>
<evidence type="ECO:0000259" key="3">
    <source>
        <dbReference type="Pfam" id="PF03713"/>
    </source>
</evidence>
<proteinExistence type="predicted"/>
<feature type="compositionally biased region" description="Gly residues" evidence="1">
    <location>
        <begin position="142"/>
        <end position="152"/>
    </location>
</feature>